<dbReference type="NCBIfam" id="TIGR00231">
    <property type="entry name" value="small_GTP"/>
    <property type="match status" value="1"/>
</dbReference>
<feature type="compositionally biased region" description="Polar residues" evidence="4">
    <location>
        <begin position="1390"/>
        <end position="1407"/>
    </location>
</feature>
<feature type="compositionally biased region" description="Basic and acidic residues" evidence="4">
    <location>
        <begin position="2716"/>
        <end position="2731"/>
    </location>
</feature>
<reference evidence="5" key="1">
    <citation type="submission" date="2025-08" db="UniProtKB">
        <authorList>
            <consortium name="Ensembl"/>
        </authorList>
    </citation>
    <scope>IDENTIFICATION</scope>
</reference>
<feature type="region of interest" description="Disordered" evidence="4">
    <location>
        <begin position="237"/>
        <end position="284"/>
    </location>
</feature>
<feature type="region of interest" description="Disordered" evidence="4">
    <location>
        <begin position="322"/>
        <end position="508"/>
    </location>
</feature>
<feature type="region of interest" description="Disordered" evidence="4">
    <location>
        <begin position="3097"/>
        <end position="3205"/>
    </location>
</feature>
<proteinExistence type="predicted"/>
<feature type="region of interest" description="Disordered" evidence="4">
    <location>
        <begin position="2548"/>
        <end position="2569"/>
    </location>
</feature>
<feature type="compositionally biased region" description="Polar residues" evidence="4">
    <location>
        <begin position="742"/>
        <end position="759"/>
    </location>
</feature>
<feature type="compositionally biased region" description="Acidic residues" evidence="4">
    <location>
        <begin position="498"/>
        <end position="507"/>
    </location>
</feature>
<evidence type="ECO:0000256" key="2">
    <source>
        <dbReference type="ARBA" id="ARBA00023134"/>
    </source>
</evidence>
<dbReference type="Ensembl" id="ENSMAMT00000036124.2">
    <property type="protein sequence ID" value="ENSMAMP00000035218.1"/>
    <property type="gene ID" value="ENSMAMG00000023640.2"/>
</dbReference>
<keyword evidence="6" id="KW-1185">Reference proteome</keyword>
<protein>
    <submittedName>
        <fullName evidence="5">RAB44, member RAS oncogene family</fullName>
    </submittedName>
</protein>
<feature type="region of interest" description="Disordered" evidence="4">
    <location>
        <begin position="1136"/>
        <end position="1172"/>
    </location>
</feature>
<evidence type="ECO:0000256" key="1">
    <source>
        <dbReference type="ARBA" id="ARBA00022741"/>
    </source>
</evidence>
<dbReference type="PRINTS" id="PR00449">
    <property type="entry name" value="RASTRNSFRMNG"/>
</dbReference>
<feature type="compositionally biased region" description="Basic residues" evidence="4">
    <location>
        <begin position="3113"/>
        <end position="3127"/>
    </location>
</feature>
<feature type="compositionally biased region" description="Polar residues" evidence="4">
    <location>
        <begin position="253"/>
        <end position="270"/>
    </location>
</feature>
<evidence type="ECO:0000256" key="3">
    <source>
        <dbReference type="ARBA" id="ARBA00023288"/>
    </source>
</evidence>
<feature type="region of interest" description="Disordered" evidence="4">
    <location>
        <begin position="2029"/>
        <end position="2099"/>
    </location>
</feature>
<dbReference type="InterPro" id="IPR005225">
    <property type="entry name" value="Small_GTP-bd"/>
</dbReference>
<feature type="region of interest" description="Disordered" evidence="4">
    <location>
        <begin position="737"/>
        <end position="802"/>
    </location>
</feature>
<feature type="region of interest" description="Disordered" evidence="4">
    <location>
        <begin position="2939"/>
        <end position="3011"/>
    </location>
</feature>
<dbReference type="Pfam" id="PF00071">
    <property type="entry name" value="Ras"/>
    <property type="match status" value="1"/>
</dbReference>
<feature type="compositionally biased region" description="Basic residues" evidence="4">
    <location>
        <begin position="1532"/>
        <end position="1549"/>
    </location>
</feature>
<dbReference type="SUPFAM" id="SSF52540">
    <property type="entry name" value="P-loop containing nucleoside triphosphate hydrolases"/>
    <property type="match status" value="1"/>
</dbReference>
<feature type="compositionally biased region" description="Basic and acidic residues" evidence="4">
    <location>
        <begin position="2548"/>
        <end position="2565"/>
    </location>
</feature>
<feature type="compositionally biased region" description="Basic and acidic residues" evidence="4">
    <location>
        <begin position="2407"/>
        <end position="2416"/>
    </location>
</feature>
<feature type="compositionally biased region" description="Basic residues" evidence="4">
    <location>
        <begin position="2732"/>
        <end position="2747"/>
    </location>
</feature>
<feature type="region of interest" description="Disordered" evidence="4">
    <location>
        <begin position="2709"/>
        <end position="2766"/>
    </location>
</feature>
<dbReference type="CDD" id="cd00154">
    <property type="entry name" value="Rab"/>
    <property type="match status" value="1"/>
</dbReference>
<feature type="region of interest" description="Disordered" evidence="4">
    <location>
        <begin position="555"/>
        <end position="576"/>
    </location>
</feature>
<feature type="compositionally biased region" description="Polar residues" evidence="4">
    <location>
        <begin position="1714"/>
        <end position="1731"/>
    </location>
</feature>
<feature type="compositionally biased region" description="Polar residues" evidence="4">
    <location>
        <begin position="1066"/>
        <end position="1083"/>
    </location>
</feature>
<feature type="compositionally biased region" description="Polar residues" evidence="4">
    <location>
        <begin position="767"/>
        <end position="788"/>
    </location>
</feature>
<feature type="compositionally biased region" description="Polar residues" evidence="4">
    <location>
        <begin position="1151"/>
        <end position="1166"/>
    </location>
</feature>
<feature type="compositionally biased region" description="Polar residues" evidence="4">
    <location>
        <begin position="2949"/>
        <end position="2958"/>
    </location>
</feature>
<keyword evidence="3" id="KW-0449">Lipoprotein</keyword>
<feature type="compositionally biased region" description="Basic residues" evidence="4">
    <location>
        <begin position="70"/>
        <end position="83"/>
    </location>
</feature>
<dbReference type="Proteomes" id="UP000261640">
    <property type="component" value="Unplaced"/>
</dbReference>
<feature type="compositionally biased region" description="Polar residues" evidence="4">
    <location>
        <begin position="3097"/>
        <end position="3110"/>
    </location>
</feature>
<dbReference type="GeneID" id="113130077"/>
<feature type="compositionally biased region" description="Basic and acidic residues" evidence="4">
    <location>
        <begin position="436"/>
        <end position="462"/>
    </location>
</feature>
<feature type="compositionally biased region" description="Basic and acidic residues" evidence="4">
    <location>
        <begin position="3188"/>
        <end position="3200"/>
    </location>
</feature>
<feature type="region of interest" description="Disordered" evidence="4">
    <location>
        <begin position="1843"/>
        <end position="1879"/>
    </location>
</feature>
<feature type="compositionally biased region" description="Basic residues" evidence="4">
    <location>
        <begin position="1856"/>
        <end position="1873"/>
    </location>
</feature>
<feature type="region of interest" description="Disordered" evidence="4">
    <location>
        <begin position="1057"/>
        <end position="1099"/>
    </location>
</feature>
<feature type="region of interest" description="Disordered" evidence="4">
    <location>
        <begin position="2167"/>
        <end position="2202"/>
    </location>
</feature>
<dbReference type="SMART" id="SM00176">
    <property type="entry name" value="RAN"/>
    <property type="match status" value="1"/>
</dbReference>
<feature type="compositionally biased region" description="Basic residues" evidence="4">
    <location>
        <begin position="2435"/>
        <end position="2448"/>
    </location>
</feature>
<evidence type="ECO:0000313" key="5">
    <source>
        <dbReference type="Ensembl" id="ENSMAMP00000035218.1"/>
    </source>
</evidence>
<organism evidence="5 6">
    <name type="scientific">Mastacembelus armatus</name>
    <name type="common">zig-zag eel</name>
    <dbReference type="NCBI Taxonomy" id="205130"/>
    <lineage>
        <taxon>Eukaryota</taxon>
        <taxon>Metazoa</taxon>
        <taxon>Chordata</taxon>
        <taxon>Craniata</taxon>
        <taxon>Vertebrata</taxon>
        <taxon>Euteleostomi</taxon>
        <taxon>Actinopterygii</taxon>
        <taxon>Neopterygii</taxon>
        <taxon>Teleostei</taxon>
        <taxon>Neoteleostei</taxon>
        <taxon>Acanthomorphata</taxon>
        <taxon>Anabantaria</taxon>
        <taxon>Synbranchiformes</taxon>
        <taxon>Mastacembelidae</taxon>
        <taxon>Mastacembelus</taxon>
    </lineage>
</organism>
<feature type="region of interest" description="Disordered" evidence="4">
    <location>
        <begin position="46"/>
        <end position="101"/>
    </location>
</feature>
<reference evidence="5" key="2">
    <citation type="submission" date="2025-09" db="UniProtKB">
        <authorList>
            <consortium name="Ensembl"/>
        </authorList>
    </citation>
    <scope>IDENTIFICATION</scope>
</reference>
<dbReference type="InterPro" id="IPR050227">
    <property type="entry name" value="Rab"/>
</dbReference>
<dbReference type="InParanoid" id="A0A3Q3N5R8"/>
<feature type="compositionally biased region" description="Polar residues" evidence="4">
    <location>
        <begin position="1415"/>
        <end position="1436"/>
    </location>
</feature>
<dbReference type="Gene3D" id="3.40.50.300">
    <property type="entry name" value="P-loop containing nucleotide triphosphate hydrolases"/>
    <property type="match status" value="1"/>
</dbReference>
<feature type="compositionally biased region" description="Basic and acidic residues" evidence="4">
    <location>
        <begin position="2939"/>
        <end position="2948"/>
    </location>
</feature>
<evidence type="ECO:0000256" key="4">
    <source>
        <dbReference type="SAM" id="MobiDB-lite"/>
    </source>
</evidence>
<dbReference type="STRING" id="205130.ENSMAMP00000035218"/>
<dbReference type="PANTHER" id="PTHR47977">
    <property type="entry name" value="RAS-RELATED PROTEIN RAB"/>
    <property type="match status" value="1"/>
</dbReference>
<name>A0A3Q3N5R8_9TELE</name>
<sequence length="3419" mass="381873">MSSQRKKRVGSNRWVANQNATPLADDLHLLESASIAQQSVPEENIESLNVLPDKSQFETQHPSLPELANRKKLSSSRKNKGRQHVKDSPSESYQEPKDRVVQMTRGDDTLETVQMPLAIKSEREGELGQGSADDMYATVNSSLFSTAMPGYSEDQKLTSKCPEEEIVSICSATEKQNRKKDEDPSVIQSYHKGKEEVLENVRSNEAAKMPSIIETVVHVKTVETMLEGVTKTDIHQTKQLSGQGKEHLADISGFSNSNLTPSPADSQKLTDQSDVREMPDEVPSLFSVTEKENKEGSEDTELLMPWGFLQASYLVSEPHVKSEKAESSIAPEITTKRNSPGEYTEPEGGVERSMESSSKEESFSKMKQNEHLNLSEVRGAQNSEDAVNKRIKQVKPTQIYEIFETDHSAENTATSTGKPEDPAELNESQSELTVKNADDLLTKQELSNHGDEQNEYPTKESNVEALDQINEEYDVHDTKNPQTSDTERFDTALGQVYETEDQGEDEITPSAEQIKHQDKEGIFSEVEECELFLQSLQLKTHTLFDYQSEENSVGIDEQHDDPIGNVKKLGSTHRNTARQYVKSSAAESNHELKDVDNNGNATVEPMLSGLQTTGQEELSHGNEDDIIMSATQDSSLYSASAPGYLSEVENSITTNCPASDLESSIPKSESLQEDHGERITDFNVEVSAKSVEITVKMDNFDILQLEEVSGTHQSDDDVNKVDEEEFKPTLVYEIHETDHSFDSVTHNTSENTDTSTGQPEDQVEVSDMSQSELTVQSTNDLLTKQELSNPDEDTKNPQSSDIERLTTALSQVNETEGPVEDDVKPSVEQTSQQANETLFSQVEQHKPALQSLQSEIPAPLDNEPQDYSVSINEQNETDFSPIGNRRKLGSSRRNKGQRHGKNSVAESYQEYNKEVAENTRGNDAVKITPTSPEIERKTLEELSHGNEDDIIMSATQDSSLYSASAPGFLSELENSITTNCPASDLESSIPKSESLQEDHGERITDFNVEVSAKSVEITVKMDNFDILQLEEVSGTHQSDDDVNKVDEEEFKPTPVYEIHETDHSFDSVTHNTSENTDTSTGQPEDQVEVSGMSQSELTVQSTNDLLTKQELSNPDEDTKNPQSSDIERLTTALSQVNETEGPVEDDVKPSVEQTSQQANETLFSQVEQHKPALQSLQSEIPAPLDNEPQDYSVSINEQNETDFSPIGNRRKLGSSRRNKGQRHGKNSVAESYQEYNKEVAENTRGNDAVKITPTSPEIERKTLEELSHGNEDDIIMSATQDSSLYSASAPGFLSELENSITTNCPASDLESSIPKSESLQEDHGERITDFNVEVSAKSVEITVKMDNFDILQLEEVSGTHQSDDDVNKVDEEEFKPTPVYEIHETDHSFDSVTHNTSENTDTSTGQPEDQVEVSDMSQSELTVQSTNDLLTKQELSNPDEDTKNPQSSDIERLTTALSQVNETEGPVEDDVKPSVEQTSQQANETLFSQVEQHKPALQSLQSEIPAPLDNEPQDYSVSINEQNETDFSPIGNRRKLGSSRRNKGQRHGKNSVAESYQEYNKEVAENTRGNDAVKITPTSPEIERKTLEELSHGNEDDIIMSATQDSSLYSASAPGFLSELENSITTNCPASDLESSIPKSESLQEDHGERITDFNVEVSAKSVEITVKMDNFDILQLEEVSGTHQSDDDVNKVDEEEFKPTPVYEIHETDHSFDSVTHNTSENTDTSTGQPEDQVEVSDMSQSELTVQSTNDLLTKQELSNPDEDTKNPQSSDIERLTTALSQVNETEGPVEDDVKPSVEQTSQQANETLFSQVEQHKPALQSLQSEIPAPLDNEPQDYSVSINEQNETDFSPIGNRRKLGSSRRNKGQRHGKNSVAESYQEYNKEVAENTRGNDAVKITPTSPEIERKTLEELSHGNEDDIIMSATQDSSLYSASAPGFLSELENSITTNCPASDLESSIPKSESLQEDHGERITDFNVEVSAKSVEITVKMDNFDILQLEEVSGTHQSDDDVNKVDEEEFKPTPVYEIHETDHSFDSVTHNTSENTDTSTGQPEDQVEVSDMSQSELTVQSTNDLLTKQELSNPDEDTKNPQSSDIDRLTTALSQVNETEGPVEDDVKPSVEQTSQQANETLFSQVEQHKPALQSLQSEIPAPLDNEPQDYSVSINEQNETDFSPIGNRRKLGSSRRNKGQRHGKNSVAESYQRPFEEVLEIAMSNESLKTTTSLTVEKDIKEIVMESTLETTDKFNAEKINDHVQENTHVDTSQLTSISVHLSSTVDQQVIDHSSSREMPDEELPHVHYLKSTETNQETELLRQWGLLLDDNMNPNGIESSITPEITTDIRCPGERTDHECSVEQTTVLSPKEELSTNAEQNVHFKICEVRGVQHSEEVVNQTRVKEAKRTEVQEMHKTDFKPQDNSLSIKEETHTSFKPISNRKKLGSSRRNTGRQRVLDSTNNEVKEEVEKTDGDEASEAIKMLAEPTKQQTDPYFKPAEEIRQIIKSTEKRGENAEKMHVEGATLSQNIMDYRTGMIADIISRSDEDDLLKSTEEMKEEEKEHLKEPENKAPLTGYDTVKMDAIQSQKASVWKDDSGIQNFSYHDDNVTSHDVTFAVLDQEEAVSTEALYFDKTLVEQEILVQPCNREGEIGVDVQQPGQDDVEEKCEHTTKKEHSSQDMNAEIKHVEMCSATQNKMDTHASVESRTFVEVDAGKSQQHIQEKHNLDSEHLEGKSKQKKRKMGSTRRTQLHRKQEEEMDNQYQTRESNVDTEADVRNLDRMEVMEELSFMVARKLSQHEGAQPSLSTVYKKQQETNETGSVHDEEQNLQRRNSDVHTIEYTIENIITGANKDAGEAPSKVRMQKTSEFAGRSRCSINWLLSPNTENSGNTDSGLTASFCETEQSIQNVEQDLDSIKVIQGKALKPQEAPGMDVADLGEVKSVDKGGAGEEQRNAQASIQEPNMNEEAHNASFEMKSEKFNSTNRRRKMGSTRRNLGSRHQGGNLDQKQEVDNEATAEDVGDVLAEGVSVIKEEELRFHKENKTIEPEQSKETVFETVEYHHIDKSQTNPLAHQTVEENPLSLNQEVETEYQLTADYITAKPSTSTKQDIMSESASGGRRRKMGSHRKSRGHHTYEDQTVREDRVTDTEQGREVRSLTDESVIKTNEDSLGLDKVSEEDEIDTKQSSNIGMSRAEESRPVNEKAAKPVTPVQHPHAEFRLDQEGQKKTSLGADVKSTRYNVLMVGDASVGKTSFMKRAQNGKFSLDIPSSVGLDSCMWTVVVDGKPVDLQLWDTAGQERFHSITRQIFHKAHAFLLMYDISSAQSFSAVSYWANCIQEGATENVTVLLLGNKSDVAERRVKTQEGEILAKEYNFEFMECSAASGENVIQSLETAARMLSQKANTKEETTVLHKEFQPKKKSGCC</sequence>
<keyword evidence="1" id="KW-0547">Nucleotide-binding</keyword>
<feature type="region of interest" description="Disordered" evidence="4">
    <location>
        <begin position="1376"/>
        <end position="1486"/>
    </location>
</feature>
<feature type="region of interest" description="Disordered" evidence="4">
    <location>
        <begin position="1700"/>
        <end position="1810"/>
    </location>
</feature>
<dbReference type="InterPro" id="IPR001806">
    <property type="entry name" value="Small_GTPase"/>
</dbReference>
<feature type="region of interest" description="Disordered" evidence="4">
    <location>
        <begin position="1519"/>
        <end position="1555"/>
    </location>
</feature>
<feature type="compositionally biased region" description="Polar residues" evidence="4">
    <location>
        <begin position="1739"/>
        <end position="1760"/>
    </location>
</feature>
<keyword evidence="2" id="KW-0342">GTP-binding</keyword>
<dbReference type="GeneTree" id="ENSGT00940000160379"/>
<feature type="compositionally biased region" description="Basic and acidic residues" evidence="4">
    <location>
        <begin position="473"/>
        <end position="490"/>
    </location>
</feature>
<feature type="compositionally biased region" description="Basic and acidic residues" evidence="4">
    <location>
        <begin position="2459"/>
        <end position="2469"/>
    </location>
</feature>
<dbReference type="SMART" id="SM00173">
    <property type="entry name" value="RAS"/>
    <property type="match status" value="1"/>
</dbReference>
<feature type="region of interest" description="Disordered" evidence="4">
    <location>
        <begin position="2108"/>
        <end position="2127"/>
    </location>
</feature>
<dbReference type="SMART" id="SM00174">
    <property type="entry name" value="RHO"/>
    <property type="match status" value="1"/>
</dbReference>
<feature type="compositionally biased region" description="Basic residues" evidence="4">
    <location>
        <begin position="884"/>
        <end position="901"/>
    </location>
</feature>
<feature type="compositionally biased region" description="Basic and acidic residues" evidence="4">
    <location>
        <begin position="349"/>
        <end position="370"/>
    </location>
</feature>
<feature type="compositionally biased region" description="Polar residues" evidence="4">
    <location>
        <begin position="1799"/>
        <end position="1810"/>
    </location>
</feature>
<dbReference type="FunFam" id="3.40.50.300:FF:001129">
    <property type="entry name" value="ras-related protein Rab-44 isoform X2"/>
    <property type="match status" value="1"/>
</dbReference>
<dbReference type="RefSeq" id="XP_026162164.1">
    <property type="nucleotide sequence ID" value="XM_026306379.1"/>
</dbReference>
<feature type="compositionally biased region" description="Basic residues" evidence="4">
    <location>
        <begin position="1208"/>
        <end position="1225"/>
    </location>
</feature>
<feature type="compositionally biased region" description="Polar residues" evidence="4">
    <location>
        <begin position="1475"/>
        <end position="1486"/>
    </location>
</feature>
<feature type="compositionally biased region" description="Basic and acidic residues" evidence="4">
    <location>
        <begin position="84"/>
        <end position="101"/>
    </location>
</feature>
<feature type="region of interest" description="Disordered" evidence="4">
    <location>
        <begin position="2407"/>
        <end position="2470"/>
    </location>
</feature>
<dbReference type="CTD" id="401258"/>
<dbReference type="GO" id="GO:0005525">
    <property type="term" value="F:GTP binding"/>
    <property type="evidence" value="ECO:0007669"/>
    <property type="project" value="UniProtKB-KW"/>
</dbReference>
<feature type="compositionally biased region" description="Polar residues" evidence="4">
    <location>
        <begin position="2063"/>
        <end position="2084"/>
    </location>
</feature>
<dbReference type="GO" id="GO:0003924">
    <property type="term" value="F:GTPase activity"/>
    <property type="evidence" value="ECO:0007669"/>
    <property type="project" value="InterPro"/>
</dbReference>
<feature type="compositionally biased region" description="Basic residues" evidence="4">
    <location>
        <begin position="2180"/>
        <end position="2197"/>
    </location>
</feature>
<feature type="region of interest" description="Disordered" evidence="4">
    <location>
        <begin position="1195"/>
        <end position="1232"/>
    </location>
</feature>
<feature type="compositionally biased region" description="Basic and acidic residues" evidence="4">
    <location>
        <begin position="3128"/>
        <end position="3162"/>
    </location>
</feature>
<dbReference type="OrthoDB" id="9989112at2759"/>
<dbReference type="SMART" id="SM00175">
    <property type="entry name" value="RAB"/>
    <property type="match status" value="1"/>
</dbReference>
<dbReference type="InterPro" id="IPR027417">
    <property type="entry name" value="P-loop_NTPase"/>
</dbReference>
<feature type="compositionally biased region" description="Polar residues" evidence="4">
    <location>
        <begin position="2038"/>
        <end position="2055"/>
    </location>
</feature>
<feature type="region of interest" description="Disordered" evidence="4">
    <location>
        <begin position="871"/>
        <end position="908"/>
    </location>
</feature>
<accession>A0A3Q3N5R8</accession>
<evidence type="ECO:0000313" key="6">
    <source>
        <dbReference type="Proteomes" id="UP000261640"/>
    </source>
</evidence>